<dbReference type="OrthoDB" id="8552871at2"/>
<dbReference type="CDD" id="cd00130">
    <property type="entry name" value="PAS"/>
    <property type="match status" value="2"/>
</dbReference>
<reference evidence="15" key="1">
    <citation type="submission" date="2005-08" db="EMBL/GenBank/DDBJ databases">
        <title>Complete sequence of Dechloromonas aromatica RCB.</title>
        <authorList>
            <person name="Salinero K.K."/>
            <person name="Copeland A."/>
            <person name="Lucas S."/>
            <person name="Lapidus A."/>
            <person name="Barry K."/>
            <person name="Detter J.C."/>
            <person name="Glavina T."/>
            <person name="Hammon N."/>
            <person name="Israni S."/>
            <person name="Pitluck S."/>
            <person name="Di Bartolo G."/>
            <person name="Trong S."/>
            <person name="Schmutz J."/>
            <person name="Larimer F."/>
            <person name="Land M."/>
            <person name="Ivanova N."/>
            <person name="Richardson P."/>
        </authorList>
    </citation>
    <scope>NUCLEOTIDE SEQUENCE</scope>
    <source>
        <strain evidence="15">RCB</strain>
    </source>
</reference>
<dbReference type="AlphaFoldDB" id="Q47EQ1"/>
<dbReference type="EC" id="2.7.13.3" evidence="2"/>
<dbReference type="PROSITE" id="PS50109">
    <property type="entry name" value="HIS_KIN"/>
    <property type="match status" value="1"/>
</dbReference>
<dbReference type="CDD" id="cd17546">
    <property type="entry name" value="REC_hyHK_CKI1_RcsC-like"/>
    <property type="match status" value="1"/>
</dbReference>
<dbReference type="eggNOG" id="COG0784">
    <property type="taxonomic scope" value="Bacteria"/>
</dbReference>
<keyword evidence="10" id="KW-1133">Transmembrane helix</keyword>
<keyword evidence="6" id="KW-0902">Two-component regulatory system</keyword>
<evidence type="ECO:0000256" key="6">
    <source>
        <dbReference type="ARBA" id="ARBA00023012"/>
    </source>
</evidence>
<evidence type="ECO:0000256" key="2">
    <source>
        <dbReference type="ARBA" id="ARBA00012438"/>
    </source>
</evidence>
<feature type="domain" description="Histidine kinase" evidence="11">
    <location>
        <begin position="651"/>
        <end position="868"/>
    </location>
</feature>
<dbReference type="SUPFAM" id="SSF47384">
    <property type="entry name" value="Homodimeric domain of signal transducing histidine kinase"/>
    <property type="match status" value="1"/>
</dbReference>
<dbReference type="PRINTS" id="PR00344">
    <property type="entry name" value="BCTRLSENSOR"/>
</dbReference>
<evidence type="ECO:0000256" key="3">
    <source>
        <dbReference type="ARBA" id="ARBA00022553"/>
    </source>
</evidence>
<keyword evidence="10" id="KW-0472">Membrane</keyword>
<dbReference type="InterPro" id="IPR036097">
    <property type="entry name" value="HisK_dim/P_sf"/>
</dbReference>
<feature type="domain" description="PAS" evidence="13">
    <location>
        <begin position="503"/>
        <end position="547"/>
    </location>
</feature>
<dbReference type="SMART" id="SM00448">
    <property type="entry name" value="REC"/>
    <property type="match status" value="1"/>
</dbReference>
<dbReference type="InterPro" id="IPR003661">
    <property type="entry name" value="HisK_dim/P_dom"/>
</dbReference>
<dbReference type="InterPro" id="IPR013767">
    <property type="entry name" value="PAS_fold"/>
</dbReference>
<gene>
    <name evidence="15" type="ordered locus">Daro_1934</name>
</gene>
<dbReference type="InterPro" id="IPR003594">
    <property type="entry name" value="HATPase_dom"/>
</dbReference>
<dbReference type="Gene3D" id="1.10.287.130">
    <property type="match status" value="1"/>
</dbReference>
<dbReference type="NCBIfam" id="TIGR00229">
    <property type="entry name" value="sensory_box"/>
    <property type="match status" value="2"/>
</dbReference>
<dbReference type="InterPro" id="IPR036890">
    <property type="entry name" value="HATPase_C_sf"/>
</dbReference>
<dbReference type="Pfam" id="PF02518">
    <property type="entry name" value="HATPase_c"/>
    <property type="match status" value="1"/>
</dbReference>
<comment type="catalytic activity">
    <reaction evidence="1">
        <text>ATP + protein L-histidine = ADP + protein N-phospho-L-histidine.</text>
        <dbReference type="EC" id="2.7.13.3"/>
    </reaction>
</comment>
<feature type="modified residue" description="4-aspartylphosphate" evidence="9">
    <location>
        <position position="946"/>
    </location>
</feature>
<comment type="function">
    <text evidence="7">Member of the two-component regulatory system BvgS/BvgA. Phosphorylates BvgA via a four-step phosphorelay in response to environmental signals.</text>
</comment>
<dbReference type="SMART" id="SM00086">
    <property type="entry name" value="PAC"/>
    <property type="match status" value="1"/>
</dbReference>
<dbReference type="FunFam" id="3.30.565.10:FF:000010">
    <property type="entry name" value="Sensor histidine kinase RcsC"/>
    <property type="match status" value="1"/>
</dbReference>
<proteinExistence type="predicted"/>
<sequence length="1015" mass="111789">MTGNPKSAVSIEKRQSILRLLWGGAFLINLFVVSMVILVLERNRAQEISQAEILTENYSKILEESLAGFISKIDITLLTVAEEVERQMASGGINQKALEKYIALQDAHVPEALGLRVVDAQGIIRYAVNDIKVRNASIADRPQFIRLRDDPNAGLVFSKPVMGRAAEKWMITLGRRINHPDGSFAGDVHVAVAVDRFIAMFANIDLGEKGNVGLWDQSTLIARYTRSDTRGASVGFANPSADLHALINSGKRAASYHTRSGVDGITRTFYFRQLGHYPLYLVVGLAEEDYLAKWWKDSLSIVLLAGLFVLASLVSSFLIGRAWKRREADREALLRQDAEYTAKLEQLNRQTDAAWRQSELILSSAAEGICGVDLEGRVIFVNPAARKMFGWNENEGIGLNLHDLTHHHDIDGKPFHNEDCPVFKTLRDGERRHVSDGLYWRKDGSSFPVEFTVSSIERDGKVTGAVNVFRDITERTRIEAELERHHRHLAELVQQRTSELMQTEARASHILESSADGLYGIDCNGIITFINPAACAILGYGAEQVIGLPAHSLFHHSKQDGSPYSAADCPSYNALRLGQKVRVDDEVYWHADGHAVPVMYATHPMLQNGQITGAVTSFIDVSVQRAAAQAREQALIAAESLAKIKSEFLANMSHEIRTPLNGVLGFAQIGYRNAENSEKARDSFAKIQLSGNRLLGVINDILDFSKIEAGKLRIEQTEVVLSEVVEHALDLLRERARAKQIELQVELAPDLPLTCISDPLRMGQVLLNILSNAVKFTEVGSVTLSVNCRDGMLLFKVADTGIGMSAEQIGTLFNPFHQVDASASRKFGGTGLGLAISKRILELMNGKVSIDSLPGVGTSVEFCLPYVKPEPSVDRQAASQGEVDKVRKPLAGISVLVADDEAINRLVLEEILIEYGAGVVLVSNGLEAVERVIHDGQDAYDVVLMDLQMPEMDGFEATRRIHELLPELPIIAQTAHAFSEERQKCFATGMVDHIAKPIEPEALGKIILQHVLSKP</sequence>
<evidence type="ECO:0000256" key="8">
    <source>
        <dbReference type="ARBA" id="ARBA00070152"/>
    </source>
</evidence>
<dbReference type="Pfam" id="PF00072">
    <property type="entry name" value="Response_reg"/>
    <property type="match status" value="1"/>
</dbReference>
<name>Q47EQ1_DECAR</name>
<dbReference type="InterPro" id="IPR000014">
    <property type="entry name" value="PAS"/>
</dbReference>
<evidence type="ECO:0000256" key="7">
    <source>
        <dbReference type="ARBA" id="ARBA00058004"/>
    </source>
</evidence>
<feature type="domain" description="Response regulatory" evidence="12">
    <location>
        <begin position="894"/>
        <end position="1011"/>
    </location>
</feature>
<dbReference type="SMART" id="SM00388">
    <property type="entry name" value="HisKA"/>
    <property type="match status" value="1"/>
</dbReference>
<dbReference type="PROSITE" id="PS50112">
    <property type="entry name" value="PAS"/>
    <property type="match status" value="2"/>
</dbReference>
<organism evidence="15">
    <name type="scientific">Dechloromonas aromatica (strain RCB)</name>
    <dbReference type="NCBI Taxonomy" id="159087"/>
    <lineage>
        <taxon>Bacteria</taxon>
        <taxon>Pseudomonadati</taxon>
        <taxon>Pseudomonadota</taxon>
        <taxon>Betaproteobacteria</taxon>
        <taxon>Rhodocyclales</taxon>
        <taxon>Azonexaceae</taxon>
        <taxon>Dechloromonas</taxon>
    </lineage>
</organism>
<dbReference type="InterPro" id="IPR000700">
    <property type="entry name" value="PAS-assoc_C"/>
</dbReference>
<dbReference type="EMBL" id="CP000089">
    <property type="protein sequence ID" value="AAZ46680.1"/>
    <property type="molecule type" value="Genomic_DNA"/>
</dbReference>
<dbReference type="CDD" id="cd12915">
    <property type="entry name" value="PDC2_DGC_like"/>
    <property type="match status" value="1"/>
</dbReference>
<feature type="transmembrane region" description="Helical" evidence="10">
    <location>
        <begin position="301"/>
        <end position="323"/>
    </location>
</feature>
<evidence type="ECO:0000256" key="5">
    <source>
        <dbReference type="ARBA" id="ARBA00022777"/>
    </source>
</evidence>
<evidence type="ECO:0000256" key="1">
    <source>
        <dbReference type="ARBA" id="ARBA00000085"/>
    </source>
</evidence>
<dbReference type="SMART" id="SM00091">
    <property type="entry name" value="PAS"/>
    <property type="match status" value="2"/>
</dbReference>
<evidence type="ECO:0000256" key="4">
    <source>
        <dbReference type="ARBA" id="ARBA00022679"/>
    </source>
</evidence>
<keyword evidence="4 15" id="KW-0808">Transferase</keyword>
<dbReference type="eggNOG" id="COG5002">
    <property type="taxonomic scope" value="Bacteria"/>
</dbReference>
<dbReference type="SUPFAM" id="SSF55874">
    <property type="entry name" value="ATPase domain of HSP90 chaperone/DNA topoisomerase II/histidine kinase"/>
    <property type="match status" value="1"/>
</dbReference>
<evidence type="ECO:0000259" key="12">
    <source>
        <dbReference type="PROSITE" id="PS50110"/>
    </source>
</evidence>
<evidence type="ECO:0000259" key="14">
    <source>
        <dbReference type="PROSITE" id="PS50113"/>
    </source>
</evidence>
<keyword evidence="10" id="KW-0812">Transmembrane</keyword>
<feature type="domain" description="PAS" evidence="13">
    <location>
        <begin position="361"/>
        <end position="409"/>
    </location>
</feature>
<keyword evidence="3 9" id="KW-0597">Phosphoprotein</keyword>
<evidence type="ECO:0000313" key="15">
    <source>
        <dbReference type="EMBL" id="AAZ46680.1"/>
    </source>
</evidence>
<dbReference type="SUPFAM" id="SSF52172">
    <property type="entry name" value="CheY-like"/>
    <property type="match status" value="1"/>
</dbReference>
<feature type="transmembrane region" description="Helical" evidence="10">
    <location>
        <begin position="20"/>
        <end position="40"/>
    </location>
</feature>
<dbReference type="PROSITE" id="PS50110">
    <property type="entry name" value="RESPONSE_REGULATORY"/>
    <property type="match status" value="1"/>
</dbReference>
<dbReference type="Pfam" id="PF00512">
    <property type="entry name" value="HisKA"/>
    <property type="match status" value="1"/>
</dbReference>
<dbReference type="Gene3D" id="3.40.50.2300">
    <property type="match status" value="1"/>
</dbReference>
<dbReference type="STRING" id="159087.Daro_1934"/>
<keyword evidence="5 15" id="KW-0418">Kinase</keyword>
<dbReference type="InterPro" id="IPR001610">
    <property type="entry name" value="PAC"/>
</dbReference>
<dbReference type="InterPro" id="IPR035965">
    <property type="entry name" value="PAS-like_dom_sf"/>
</dbReference>
<dbReference type="InterPro" id="IPR004358">
    <property type="entry name" value="Sig_transdc_His_kin-like_C"/>
</dbReference>
<evidence type="ECO:0000256" key="10">
    <source>
        <dbReference type="SAM" id="Phobius"/>
    </source>
</evidence>
<dbReference type="PANTHER" id="PTHR43047">
    <property type="entry name" value="TWO-COMPONENT HISTIDINE PROTEIN KINASE"/>
    <property type="match status" value="1"/>
</dbReference>
<dbReference type="InterPro" id="IPR001789">
    <property type="entry name" value="Sig_transdc_resp-reg_receiver"/>
</dbReference>
<protein>
    <recommendedName>
        <fullName evidence="8">Virulence sensor protein BvgS</fullName>
        <ecNumber evidence="2">2.7.13.3</ecNumber>
    </recommendedName>
</protein>
<dbReference type="eggNOG" id="COG3290">
    <property type="taxonomic scope" value="Bacteria"/>
</dbReference>
<dbReference type="InterPro" id="IPR011006">
    <property type="entry name" value="CheY-like_superfamily"/>
</dbReference>
<dbReference type="SUPFAM" id="SSF55785">
    <property type="entry name" value="PYP-like sensor domain (PAS domain)"/>
    <property type="match status" value="2"/>
</dbReference>
<dbReference type="HOGENOM" id="CLU_000445_114_21_4"/>
<dbReference type="Gene3D" id="3.30.450.20">
    <property type="entry name" value="PAS domain"/>
    <property type="match status" value="4"/>
</dbReference>
<evidence type="ECO:0000256" key="9">
    <source>
        <dbReference type="PROSITE-ProRule" id="PRU00169"/>
    </source>
</evidence>
<dbReference type="CDD" id="cd00082">
    <property type="entry name" value="HisKA"/>
    <property type="match status" value="1"/>
</dbReference>
<dbReference type="Gene3D" id="3.30.565.10">
    <property type="entry name" value="Histidine kinase-like ATPase, C-terminal domain"/>
    <property type="match status" value="1"/>
</dbReference>
<dbReference type="PROSITE" id="PS50113">
    <property type="entry name" value="PAC"/>
    <property type="match status" value="1"/>
</dbReference>
<evidence type="ECO:0000259" key="11">
    <source>
        <dbReference type="PROSITE" id="PS50109"/>
    </source>
</evidence>
<dbReference type="SMART" id="SM00387">
    <property type="entry name" value="HATPase_c"/>
    <property type="match status" value="1"/>
</dbReference>
<dbReference type="GO" id="GO:0000155">
    <property type="term" value="F:phosphorelay sensor kinase activity"/>
    <property type="evidence" value="ECO:0007669"/>
    <property type="project" value="InterPro"/>
</dbReference>
<dbReference type="CDD" id="cd12914">
    <property type="entry name" value="PDC1_DGC_like"/>
    <property type="match status" value="1"/>
</dbReference>
<evidence type="ECO:0000259" key="13">
    <source>
        <dbReference type="PROSITE" id="PS50112"/>
    </source>
</evidence>
<dbReference type="Pfam" id="PF00989">
    <property type="entry name" value="PAS"/>
    <property type="match status" value="2"/>
</dbReference>
<dbReference type="CDD" id="cd16922">
    <property type="entry name" value="HATPase_EvgS-ArcB-TorS-like"/>
    <property type="match status" value="1"/>
</dbReference>
<feature type="domain" description="PAC" evidence="14">
    <location>
        <begin position="427"/>
        <end position="484"/>
    </location>
</feature>
<accession>Q47EQ1</accession>
<dbReference type="GO" id="GO:0006355">
    <property type="term" value="P:regulation of DNA-templated transcription"/>
    <property type="evidence" value="ECO:0007669"/>
    <property type="project" value="InterPro"/>
</dbReference>
<dbReference type="KEGG" id="dar:Daro_1934"/>
<dbReference type="InterPro" id="IPR005467">
    <property type="entry name" value="His_kinase_dom"/>
</dbReference>